<feature type="chain" id="PRO_5019474824" evidence="2">
    <location>
        <begin position="25"/>
        <end position="244"/>
    </location>
</feature>
<keyword evidence="2" id="KW-0732">Signal</keyword>
<keyword evidence="1" id="KW-0472">Membrane</keyword>
<protein>
    <submittedName>
        <fullName evidence="3">YceI family protein</fullName>
    </submittedName>
</protein>
<accession>A0A426QLC5</accession>
<dbReference type="AlphaFoldDB" id="A0A426QLC5"/>
<organism evidence="3 4">
    <name type="scientific">Thiohalobacter thiocyanaticus</name>
    <dbReference type="NCBI Taxonomy" id="585455"/>
    <lineage>
        <taxon>Bacteria</taxon>
        <taxon>Pseudomonadati</taxon>
        <taxon>Pseudomonadota</taxon>
        <taxon>Gammaproteobacteria</taxon>
        <taxon>Thiohalobacterales</taxon>
        <taxon>Thiohalobacteraceae</taxon>
        <taxon>Thiohalobacter</taxon>
    </lineage>
</organism>
<dbReference type="Proteomes" id="UP000287798">
    <property type="component" value="Unassembled WGS sequence"/>
</dbReference>
<evidence type="ECO:0000256" key="2">
    <source>
        <dbReference type="SAM" id="SignalP"/>
    </source>
</evidence>
<proteinExistence type="predicted"/>
<evidence type="ECO:0000256" key="1">
    <source>
        <dbReference type="SAM" id="Phobius"/>
    </source>
</evidence>
<comment type="caution">
    <text evidence="3">The sequence shown here is derived from an EMBL/GenBank/DDBJ whole genome shotgun (WGS) entry which is preliminary data.</text>
</comment>
<gene>
    <name evidence="3" type="ORF">D6C00_11920</name>
</gene>
<evidence type="ECO:0000313" key="4">
    <source>
        <dbReference type="Proteomes" id="UP000287798"/>
    </source>
</evidence>
<sequence length="244" mass="25323">MKLPRFHLGLFALLTMLASGQAAAFSIGTYQFENADLASDLLSGSGMAYNGADYYWGSGSSWQLSTDSGWVSSAPPTEATDTEQLGATTFLAATQGNGPLGLELGFNNQGPINGGGADLAFFFLFDQTENTASLTINGVTRDLVFNDVFDGEGDQQVANGVAWDGQTLDNVRLMVGEADLADFGLTSGAAWNGPVGMELTPGSGPMAFSMAGALNTQPIPLPAALPLMLAGLSLLGWAGRRRPA</sequence>
<dbReference type="EMBL" id="QZMU01000001">
    <property type="protein sequence ID" value="RRQ22573.1"/>
    <property type="molecule type" value="Genomic_DNA"/>
</dbReference>
<dbReference type="RefSeq" id="WP_125181911.1">
    <property type="nucleotide sequence ID" value="NZ_QZMU01000001.1"/>
</dbReference>
<feature type="signal peptide" evidence="2">
    <location>
        <begin position="1"/>
        <end position="24"/>
    </location>
</feature>
<reference evidence="3 4" key="1">
    <citation type="journal article" date="2010" name="Int. J. Syst. Evol. Microbiol.">
        <title>Thiohalobacter thiocyanaticus gen. nov., sp. nov., a moderately halophilic, sulfur-oxidizing gammaproteobacterium from hypersaline lakes, that utilizes thiocyanate.</title>
        <authorList>
            <person name="Sorokin D.Y."/>
            <person name="Kovaleva O.L."/>
            <person name="Tourova T.P."/>
            <person name="Muyzer G."/>
        </authorList>
    </citation>
    <scope>NUCLEOTIDE SEQUENCE [LARGE SCALE GENOMIC DNA]</scope>
    <source>
        <strain evidence="3 4">Hrh1</strain>
    </source>
</reference>
<name>A0A426QLC5_9GAMM</name>
<keyword evidence="4" id="KW-1185">Reference proteome</keyword>
<feature type="transmembrane region" description="Helical" evidence="1">
    <location>
        <begin position="219"/>
        <end position="238"/>
    </location>
</feature>
<evidence type="ECO:0000313" key="3">
    <source>
        <dbReference type="EMBL" id="RRQ22573.1"/>
    </source>
</evidence>
<keyword evidence="1" id="KW-0812">Transmembrane</keyword>
<keyword evidence="1" id="KW-1133">Transmembrane helix</keyword>